<dbReference type="EMBL" id="ASRH01000001">
    <property type="protein sequence ID" value="EWG08124.1"/>
    <property type="molecule type" value="Genomic_DNA"/>
</dbReference>
<gene>
    <name evidence="2" type="ORF">ASUL_00680</name>
</gene>
<dbReference type="PATRIC" id="fig|1326980.6.peg.135"/>
<dbReference type="PIRSF" id="PIRSF005902">
    <property type="entry name" value="DNase_TatD"/>
    <property type="match status" value="1"/>
</dbReference>
<proteinExistence type="predicted"/>
<dbReference type="Proteomes" id="UP000054284">
    <property type="component" value="Unassembled WGS sequence"/>
</dbReference>
<dbReference type="SUPFAM" id="SSF51556">
    <property type="entry name" value="Metallo-dependent hydrolases"/>
    <property type="match status" value="1"/>
</dbReference>
<dbReference type="GO" id="GO:0016788">
    <property type="term" value="F:hydrolase activity, acting on ester bonds"/>
    <property type="evidence" value="ECO:0007669"/>
    <property type="project" value="InterPro"/>
</dbReference>
<dbReference type="PANTHER" id="PTHR46124">
    <property type="entry name" value="D-AMINOACYL-TRNA DEACYLASE"/>
    <property type="match status" value="1"/>
</dbReference>
<evidence type="ECO:0000256" key="1">
    <source>
        <dbReference type="PIRSR" id="PIRSR005902-1"/>
    </source>
</evidence>
<evidence type="ECO:0000313" key="3">
    <source>
        <dbReference type="Proteomes" id="UP000054284"/>
    </source>
</evidence>
<dbReference type="Gene3D" id="3.20.20.140">
    <property type="entry name" value="Metal-dependent hydrolases"/>
    <property type="match status" value="1"/>
</dbReference>
<dbReference type="GO" id="GO:0046872">
    <property type="term" value="F:metal ion binding"/>
    <property type="evidence" value="ECO:0007669"/>
    <property type="project" value="UniProtKB-KW"/>
</dbReference>
<dbReference type="CDD" id="cd01310">
    <property type="entry name" value="TatD_DNAse"/>
    <property type="match status" value="1"/>
</dbReference>
<organism evidence="2 3">
    <name type="scientific">Candidatus Aramenus sulfurataquae</name>
    <dbReference type="NCBI Taxonomy" id="1326980"/>
    <lineage>
        <taxon>Archaea</taxon>
        <taxon>Thermoproteota</taxon>
        <taxon>Thermoprotei</taxon>
        <taxon>Sulfolobales</taxon>
        <taxon>Sulfolobaceae</taxon>
        <taxon>Candidatus Aramenus</taxon>
    </lineage>
</organism>
<feature type="binding site" evidence="1">
    <location>
        <position position="170"/>
    </location>
    <ligand>
        <name>a divalent metal cation</name>
        <dbReference type="ChEBI" id="CHEBI:60240"/>
        <label>1</label>
    </ligand>
</feature>
<reference evidence="2 3" key="1">
    <citation type="journal article" date="2014" name="Genome Announc.">
        <title>Draft Genome Sequence of the Sulfolobales Archaeon AZ1, Obtained through Metagenomic Analysis of a Mexican Hot Spring.</title>
        <authorList>
            <person name="Servin-Garciduenas L.E."/>
            <person name="Martinez-Romero E."/>
        </authorList>
    </citation>
    <scope>NUCLEOTIDE SEQUENCE [LARGE SCALE GENOMIC DNA]</scope>
    <source>
        <strain evidence="2">AZ1-illumnia</strain>
    </source>
</reference>
<evidence type="ECO:0000313" key="2">
    <source>
        <dbReference type="EMBL" id="EWG08124.1"/>
    </source>
</evidence>
<dbReference type="InterPro" id="IPR032466">
    <property type="entry name" value="Metal_Hydrolase"/>
</dbReference>
<dbReference type="Pfam" id="PF01026">
    <property type="entry name" value="TatD_DNase"/>
    <property type="match status" value="1"/>
</dbReference>
<comment type="caution">
    <text evidence="2">The sequence shown here is derived from an EMBL/GenBank/DDBJ whole genome shotgun (WGS) entry which is preliminary data.</text>
</comment>
<feature type="binding site" evidence="1">
    <location>
        <position position="122"/>
    </location>
    <ligand>
        <name>a divalent metal cation</name>
        <dbReference type="ChEBI" id="CHEBI:60240"/>
        <label>2</label>
    </ligand>
</feature>
<feature type="binding site" evidence="1">
    <location>
        <position position="62"/>
    </location>
    <ligand>
        <name>a divalent metal cation</name>
        <dbReference type="ChEBI" id="CHEBI:60240"/>
        <label>1</label>
    </ligand>
</feature>
<keyword evidence="1" id="KW-0479">Metal-binding</keyword>
<keyword evidence="3" id="KW-1185">Reference proteome</keyword>
<dbReference type="AlphaFoldDB" id="W7L8N9"/>
<dbReference type="InterPro" id="IPR001130">
    <property type="entry name" value="TatD-like"/>
</dbReference>
<protein>
    <submittedName>
        <fullName evidence="2">TatD-related deoxyribonuclease</fullName>
    </submittedName>
</protein>
<feature type="binding site" evidence="1">
    <location>
        <position position="100"/>
    </location>
    <ligand>
        <name>a divalent metal cation</name>
        <dbReference type="ChEBI" id="CHEBI:60240"/>
        <label>2</label>
    </ligand>
</feature>
<name>W7L8N9_9CREN</name>
<dbReference type="PANTHER" id="PTHR46124:SF2">
    <property type="entry name" value="D-AMINOACYL-TRNA DEACYLASE"/>
    <property type="match status" value="1"/>
</dbReference>
<accession>W7L8N9</accession>
<sequence length="218" mass="24823">MAKCNVKVVEAGVDLESDLRVIELSSKYGLVPALGFHPEFVERSNEVDEVLKLLDKAKAISEVGLDYYWIKEEELKRKEVQVLERFLEEGERRNIPVIIHSRGGNKDLLSILPSYKVKFVIHAYEGSVKDALKFVDLGGFISFPPVIVRDKFRQAIAKEVPLENAFTETDSPFLGVDKGTRNEPCNVIYALKKIAELKGVEQEEVERKIEENFKKIFP</sequence>